<proteinExistence type="predicted"/>
<name>A0A7U2FF64_PHANO</name>
<reference evidence="2" key="1">
    <citation type="journal article" date="2021" name="BMC Genomics">
        <title>Chromosome-level genome assembly and manually-curated proteome of model necrotroph Parastagonospora nodorum Sn15 reveals a genome-wide trove of candidate effector homologs, and redundancy of virulence-related functions within an accessory chromosome.</title>
        <authorList>
            <person name="Bertazzoni S."/>
            <person name="Jones D.A.B."/>
            <person name="Phan H.T."/>
            <person name="Tan K.-C."/>
            <person name="Hane J.K."/>
        </authorList>
    </citation>
    <scope>NUCLEOTIDE SEQUENCE [LARGE SCALE GENOMIC DNA]</scope>
    <source>
        <strain evidence="2">SN15 / ATCC MYA-4574 / FGSC 10173)</strain>
    </source>
</reference>
<sequence>MTEVALVVVGAIPALQIIQIHRHCSLENVEVARSQLESLSRSRSTSLMFIRPGRVKWTCECCYSRCSGRLVKHQPRRGGLHCRLSTLRQSGHGHPMA</sequence>
<organism evidence="1 2">
    <name type="scientific">Phaeosphaeria nodorum (strain SN15 / ATCC MYA-4574 / FGSC 10173)</name>
    <name type="common">Glume blotch fungus</name>
    <name type="synonym">Parastagonospora nodorum</name>
    <dbReference type="NCBI Taxonomy" id="321614"/>
    <lineage>
        <taxon>Eukaryota</taxon>
        <taxon>Fungi</taxon>
        <taxon>Dikarya</taxon>
        <taxon>Ascomycota</taxon>
        <taxon>Pezizomycotina</taxon>
        <taxon>Dothideomycetes</taxon>
        <taxon>Pleosporomycetidae</taxon>
        <taxon>Pleosporales</taxon>
        <taxon>Pleosporineae</taxon>
        <taxon>Phaeosphaeriaceae</taxon>
        <taxon>Parastagonospora</taxon>
    </lineage>
</organism>
<dbReference type="VEuPathDB" id="FungiDB:JI435_420780"/>
<accession>A0A7U2FF64</accession>
<dbReference type="AlphaFoldDB" id="A0A7U2FF64"/>
<gene>
    <name evidence="1" type="ORF">JI435_420780</name>
</gene>
<protein>
    <submittedName>
        <fullName evidence="1">Uncharacterized protein</fullName>
    </submittedName>
</protein>
<evidence type="ECO:0000313" key="1">
    <source>
        <dbReference type="EMBL" id="QRD04141.1"/>
    </source>
</evidence>
<dbReference type="Proteomes" id="UP000663193">
    <property type="component" value="Chromosome 16"/>
</dbReference>
<dbReference type="EMBL" id="CP069038">
    <property type="protein sequence ID" value="QRD04141.1"/>
    <property type="molecule type" value="Genomic_DNA"/>
</dbReference>
<evidence type="ECO:0000313" key="2">
    <source>
        <dbReference type="Proteomes" id="UP000663193"/>
    </source>
</evidence>
<keyword evidence="2" id="KW-1185">Reference proteome</keyword>